<protein>
    <submittedName>
        <fullName evidence="2">Uncharacterized protein</fullName>
    </submittedName>
</protein>
<gene>
    <name evidence="2" type="ORF">H6G97_50770</name>
</gene>
<dbReference type="EMBL" id="JACJSI010000645">
    <property type="protein sequence ID" value="MBD2537046.1"/>
    <property type="molecule type" value="Genomic_DNA"/>
</dbReference>
<keyword evidence="1" id="KW-0812">Transmembrane</keyword>
<proteinExistence type="predicted"/>
<feature type="transmembrane region" description="Helical" evidence="1">
    <location>
        <begin position="89"/>
        <end position="109"/>
    </location>
</feature>
<sequence length="171" mass="19173">MRCVSPVSIITLLFILSSFILILFAVLELWSGINPLKTTDLRSRFNSIMESVGLLTIAVASLELGQTILDEEVLRRTKMSFPTRVRRFLSRFLIVVIVSLSIEFLVVVFELIHEDPSRLPQASTVGLATAALLAAWGVFIRLNKSAEELEPEAMQEVKGEDIKIKRDELNS</sequence>
<reference evidence="2 3" key="1">
    <citation type="journal article" date="2020" name="ISME J.">
        <title>Comparative genomics reveals insights into cyanobacterial evolution and habitat adaptation.</title>
        <authorList>
            <person name="Chen M.Y."/>
            <person name="Teng W.K."/>
            <person name="Zhao L."/>
            <person name="Hu C.X."/>
            <person name="Zhou Y.K."/>
            <person name="Han B.P."/>
            <person name="Song L.R."/>
            <person name="Shu W.S."/>
        </authorList>
    </citation>
    <scope>NUCLEOTIDE SEQUENCE [LARGE SCALE GENOMIC DNA]</scope>
    <source>
        <strain evidence="2 3">FACHB-838</strain>
    </source>
</reference>
<evidence type="ECO:0000256" key="1">
    <source>
        <dbReference type="SAM" id="Phobius"/>
    </source>
</evidence>
<evidence type="ECO:0000313" key="2">
    <source>
        <dbReference type="EMBL" id="MBD2537046.1"/>
    </source>
</evidence>
<keyword evidence="1" id="KW-0472">Membrane</keyword>
<keyword evidence="3" id="KW-1185">Reference proteome</keyword>
<feature type="transmembrane region" description="Helical" evidence="1">
    <location>
        <begin position="7"/>
        <end position="27"/>
    </location>
</feature>
<accession>A0ABR8E5Z6</accession>
<comment type="caution">
    <text evidence="2">The sequence shown here is derived from an EMBL/GenBank/DDBJ whole genome shotgun (WGS) entry which is preliminary data.</text>
</comment>
<keyword evidence="1" id="KW-1133">Transmembrane helix</keyword>
<name>A0ABR8E5Z6_9NOSO</name>
<feature type="transmembrane region" description="Helical" evidence="1">
    <location>
        <begin position="121"/>
        <end position="140"/>
    </location>
</feature>
<dbReference type="Proteomes" id="UP000623440">
    <property type="component" value="Unassembled WGS sequence"/>
</dbReference>
<feature type="transmembrane region" description="Helical" evidence="1">
    <location>
        <begin position="47"/>
        <end position="69"/>
    </location>
</feature>
<organism evidence="2 3">
    <name type="scientific">Nostoc flagelliforme FACHB-838</name>
    <dbReference type="NCBI Taxonomy" id="2692904"/>
    <lineage>
        <taxon>Bacteria</taxon>
        <taxon>Bacillati</taxon>
        <taxon>Cyanobacteriota</taxon>
        <taxon>Cyanophyceae</taxon>
        <taxon>Nostocales</taxon>
        <taxon>Nostocaceae</taxon>
        <taxon>Nostoc</taxon>
    </lineage>
</organism>
<evidence type="ECO:0000313" key="3">
    <source>
        <dbReference type="Proteomes" id="UP000623440"/>
    </source>
</evidence>